<dbReference type="Proteomes" id="UP001061361">
    <property type="component" value="Chromosome"/>
</dbReference>
<proteinExistence type="predicted"/>
<gene>
    <name evidence="2" type="ORF">JCM14722_29340</name>
</gene>
<organism evidence="2 3">
    <name type="scientific">Pseudodesulfovibrio portus</name>
    <dbReference type="NCBI Taxonomy" id="231439"/>
    <lineage>
        <taxon>Bacteria</taxon>
        <taxon>Pseudomonadati</taxon>
        <taxon>Thermodesulfobacteriota</taxon>
        <taxon>Desulfovibrionia</taxon>
        <taxon>Desulfovibrionales</taxon>
        <taxon>Desulfovibrionaceae</taxon>
    </lineage>
</organism>
<dbReference type="EMBL" id="AP026708">
    <property type="protein sequence ID" value="BDQ35392.1"/>
    <property type="molecule type" value="Genomic_DNA"/>
</dbReference>
<reference evidence="2" key="1">
    <citation type="submission" date="2022-08" db="EMBL/GenBank/DDBJ databases">
        <title>Genome Sequence of the sulphate-reducing bacterium, Pseudodesulfovibrio portus JCM14722.</title>
        <authorList>
            <person name="Kondo R."/>
            <person name="Kataoka T."/>
        </authorList>
    </citation>
    <scope>NUCLEOTIDE SEQUENCE</scope>
    <source>
        <strain evidence="2">JCM 14722</strain>
    </source>
</reference>
<dbReference type="RefSeq" id="WP_264982282.1">
    <property type="nucleotide sequence ID" value="NZ_AP026708.1"/>
</dbReference>
<evidence type="ECO:0000313" key="3">
    <source>
        <dbReference type="Proteomes" id="UP001061361"/>
    </source>
</evidence>
<keyword evidence="1" id="KW-0732">Signal</keyword>
<sequence length="122" mass="13043">MKRFFPLVLIVLLSLCAVAQAAETVPSFIHFVVVDSVLPDGTDSADAIRVFEKEVIAMASGFTELGDSRGGSLVNGAVEYQNNISFVIAADKDISKELKALSIRLFGGRGAFVLAWPGTMVH</sequence>
<name>A0ABM8AVV3_9BACT</name>
<keyword evidence="3" id="KW-1185">Reference proteome</keyword>
<feature type="chain" id="PRO_5047433512" evidence="1">
    <location>
        <begin position="22"/>
        <end position="122"/>
    </location>
</feature>
<feature type="signal peptide" evidence="1">
    <location>
        <begin position="1"/>
        <end position="21"/>
    </location>
</feature>
<protein>
    <submittedName>
        <fullName evidence="2">Uncharacterized protein</fullName>
    </submittedName>
</protein>
<evidence type="ECO:0000313" key="2">
    <source>
        <dbReference type="EMBL" id="BDQ35392.1"/>
    </source>
</evidence>
<evidence type="ECO:0000256" key="1">
    <source>
        <dbReference type="SAM" id="SignalP"/>
    </source>
</evidence>
<accession>A0ABM8AVV3</accession>